<sequence length="226" mass="24260">MSSCEINGYEELSQKFKDKLGLEKSPVAVKLVLNEDDIPGGIPKIEEKVRHCEMIQKASQGDIFYATAEEQACKGGAGAIGLMEPPEKVNSGEMYYSLGRFSSLGSAKRTVDAIPKIEPIMKAIAYSPLEKTPFDPDVVVIICNPQQAMQLAQAMVYTLGGRFEADFAGIQSICGDAVAGPYTTKRPNITLGCSGSRKFADIKSDEVIVGMNGENIGCIVNALEAL</sequence>
<accession>A0A8T5UNK0</accession>
<dbReference type="PANTHER" id="PTHR37954:SF3">
    <property type="entry name" value="DUF169 DOMAIN-CONTAINING PROTEIN"/>
    <property type="match status" value="1"/>
</dbReference>
<protein>
    <submittedName>
        <fullName evidence="1">DUF169 domain-containing protein</fullName>
    </submittedName>
</protein>
<organism evidence="1 2">
    <name type="scientific">Methanobacterium spitsbergense</name>
    <dbReference type="NCBI Taxonomy" id="2874285"/>
    <lineage>
        <taxon>Archaea</taxon>
        <taxon>Methanobacteriati</taxon>
        <taxon>Methanobacteriota</taxon>
        <taxon>Methanomada group</taxon>
        <taxon>Methanobacteria</taxon>
        <taxon>Methanobacteriales</taxon>
        <taxon>Methanobacteriaceae</taxon>
        <taxon>Methanobacterium</taxon>
    </lineage>
</organism>
<reference evidence="2" key="1">
    <citation type="journal article" date="2022" name="Microbiol. Resour. Announc.">
        <title>Draft Genome Sequence of a Methanogenic Archaeon from West Spitsbergen Permafrost.</title>
        <authorList>
            <person name="Trubitsyn V."/>
            <person name="Rivkina E."/>
            <person name="Shcherbakova V."/>
        </authorList>
    </citation>
    <scope>NUCLEOTIDE SEQUENCE [LARGE SCALE GENOMIC DNA]</scope>
    <source>
        <strain evidence="2">VT</strain>
    </source>
</reference>
<evidence type="ECO:0000313" key="2">
    <source>
        <dbReference type="Proteomes" id="UP000825933"/>
    </source>
</evidence>
<dbReference type="Proteomes" id="UP000825933">
    <property type="component" value="Unassembled WGS sequence"/>
</dbReference>
<name>A0A8T5UNK0_9EURY</name>
<dbReference type="EMBL" id="JAIOUQ010000007">
    <property type="protein sequence ID" value="MBZ2165542.1"/>
    <property type="molecule type" value="Genomic_DNA"/>
</dbReference>
<evidence type="ECO:0000313" key="1">
    <source>
        <dbReference type="EMBL" id="MBZ2165542.1"/>
    </source>
</evidence>
<dbReference type="PANTHER" id="PTHR37954">
    <property type="entry name" value="BLL4979 PROTEIN"/>
    <property type="match status" value="1"/>
</dbReference>
<dbReference type="RefSeq" id="WP_223791158.1">
    <property type="nucleotide sequence ID" value="NZ_JAIOUQ010000007.1"/>
</dbReference>
<dbReference type="AlphaFoldDB" id="A0A8T5UNK0"/>
<dbReference type="Pfam" id="PF02596">
    <property type="entry name" value="DUF169"/>
    <property type="match status" value="1"/>
</dbReference>
<proteinExistence type="predicted"/>
<keyword evidence="2" id="KW-1185">Reference proteome</keyword>
<gene>
    <name evidence="1" type="ORF">K8N75_05750</name>
</gene>
<dbReference type="InterPro" id="IPR003748">
    <property type="entry name" value="DUF169"/>
</dbReference>
<comment type="caution">
    <text evidence="1">The sequence shown here is derived from an EMBL/GenBank/DDBJ whole genome shotgun (WGS) entry which is preliminary data.</text>
</comment>